<comment type="caution">
    <text evidence="2">The sequence shown here is derived from an EMBL/GenBank/DDBJ whole genome shotgun (WGS) entry which is preliminary data.</text>
</comment>
<dbReference type="AlphaFoldDB" id="A0A7V5UDZ9"/>
<proteinExistence type="predicted"/>
<protein>
    <submittedName>
        <fullName evidence="2">Uncharacterized protein</fullName>
    </submittedName>
</protein>
<reference evidence="2" key="1">
    <citation type="journal article" date="2020" name="mSystems">
        <title>Genome- and Community-Level Interaction Insights into Carbon Utilization and Element Cycling Functions of Hydrothermarchaeota in Hydrothermal Sediment.</title>
        <authorList>
            <person name="Zhou Z."/>
            <person name="Liu Y."/>
            <person name="Xu W."/>
            <person name="Pan J."/>
            <person name="Luo Z.H."/>
            <person name="Li M."/>
        </authorList>
    </citation>
    <scope>NUCLEOTIDE SEQUENCE [LARGE SCALE GENOMIC DNA]</scope>
    <source>
        <strain evidence="2">HyVt-527</strain>
    </source>
</reference>
<dbReference type="Proteomes" id="UP000886124">
    <property type="component" value="Unassembled WGS sequence"/>
</dbReference>
<feature type="non-terminal residue" evidence="2">
    <location>
        <position position="137"/>
    </location>
</feature>
<organism evidence="2">
    <name type="scientific">Caldithrix abyssi</name>
    <dbReference type="NCBI Taxonomy" id="187145"/>
    <lineage>
        <taxon>Bacteria</taxon>
        <taxon>Pseudomonadati</taxon>
        <taxon>Calditrichota</taxon>
        <taxon>Calditrichia</taxon>
        <taxon>Calditrichales</taxon>
        <taxon>Calditrichaceae</taxon>
        <taxon>Caldithrix</taxon>
    </lineage>
</organism>
<accession>A0A7V5UDZ9</accession>
<dbReference type="EMBL" id="DROD01000074">
    <property type="protein sequence ID" value="HHJ51748.1"/>
    <property type="molecule type" value="Genomic_DNA"/>
</dbReference>
<keyword evidence="1" id="KW-0732">Signal</keyword>
<feature type="chain" id="PRO_5031516143" evidence="1">
    <location>
        <begin position="25"/>
        <end position="137"/>
    </location>
</feature>
<evidence type="ECO:0000256" key="1">
    <source>
        <dbReference type="SAM" id="SignalP"/>
    </source>
</evidence>
<feature type="signal peptide" evidence="1">
    <location>
        <begin position="1"/>
        <end position="24"/>
    </location>
</feature>
<sequence length="137" mass="15849">MKAKRLHILGVFFLLLLLPQLGSAARSNAPLTVRIRKAVVAYFAQTFGTAEKELKVSFVRWPKQLQVTKPVTCIEVSDQHSRKRLGYQTVWVELINHGRRIRNLPVSVQVALHKPVWVAAQRIAFRRRIDAHMFRKE</sequence>
<gene>
    <name evidence="2" type="ORF">ENJ89_01020</name>
</gene>
<name>A0A7V5UDZ9_CALAY</name>
<evidence type="ECO:0000313" key="2">
    <source>
        <dbReference type="EMBL" id="HHJ51748.1"/>
    </source>
</evidence>